<accession>A0A0V8RV89</accession>
<dbReference type="InterPro" id="IPR038661">
    <property type="entry name" value="Ribosomal_eL33_sf"/>
</dbReference>
<evidence type="ECO:0000256" key="1">
    <source>
        <dbReference type="ARBA" id="ARBA00009269"/>
    </source>
</evidence>
<dbReference type="PANTHER" id="PTHR10902">
    <property type="entry name" value="60S RIBOSOMAL PROTEIN L35A"/>
    <property type="match status" value="1"/>
</dbReference>
<dbReference type="PROSITE" id="PS01105">
    <property type="entry name" value="RIBOSOMAL_L35AE"/>
    <property type="match status" value="1"/>
</dbReference>
<dbReference type="InterPro" id="IPR009000">
    <property type="entry name" value="Transl_B-barrel_sf"/>
</dbReference>
<dbReference type="EMBL" id="LNTB01000001">
    <property type="protein sequence ID" value="KSW11966.1"/>
    <property type="molecule type" value="Genomic_DNA"/>
</dbReference>
<reference evidence="5 6" key="1">
    <citation type="submission" date="2015-11" db="EMBL/GenBank/DDBJ databases">
        <title>Genome sequence of Pyrodictium occultum PL-19, a marine hyperthermophilic archaeon isolated from Volcano, Italy.</title>
        <authorList>
            <person name="Utturkar S."/>
            <person name="Huber H."/>
            <person name="Leptihn S."/>
            <person name="Brown S."/>
            <person name="Stetter K.O."/>
            <person name="Podar M."/>
        </authorList>
    </citation>
    <scope>NUCLEOTIDE SEQUENCE [LARGE SCALE GENOMIC DNA]</scope>
    <source>
        <strain evidence="5 6">PL-19</strain>
    </source>
</reference>
<dbReference type="GO" id="GO:0003735">
    <property type="term" value="F:structural constituent of ribosome"/>
    <property type="evidence" value="ECO:0007669"/>
    <property type="project" value="InterPro"/>
</dbReference>
<dbReference type="InterPro" id="IPR001780">
    <property type="entry name" value="Ribosomal_eL33"/>
</dbReference>
<evidence type="ECO:0000256" key="2">
    <source>
        <dbReference type="ARBA" id="ARBA00022980"/>
    </source>
</evidence>
<dbReference type="Pfam" id="PF01247">
    <property type="entry name" value="Ribosomal_L35Ae"/>
    <property type="match status" value="1"/>
</dbReference>
<dbReference type="GO" id="GO:0006412">
    <property type="term" value="P:translation"/>
    <property type="evidence" value="ECO:0007669"/>
    <property type="project" value="UniProtKB-UniRule"/>
</dbReference>
<keyword evidence="3 4" id="KW-0687">Ribonucleoprotein</keyword>
<comment type="similarity">
    <text evidence="1 4">Belongs to the eukaryotic ribosomal protein eL33 family.</text>
</comment>
<evidence type="ECO:0000313" key="5">
    <source>
        <dbReference type="EMBL" id="KSW11966.1"/>
    </source>
</evidence>
<organism evidence="5 6">
    <name type="scientific">Pyrodictium occultum</name>
    <dbReference type="NCBI Taxonomy" id="2309"/>
    <lineage>
        <taxon>Archaea</taxon>
        <taxon>Thermoproteota</taxon>
        <taxon>Thermoprotei</taxon>
        <taxon>Desulfurococcales</taxon>
        <taxon>Pyrodictiaceae</taxon>
        <taxon>Pyrodictium</taxon>
    </lineage>
</organism>
<comment type="caution">
    <text evidence="5">The sequence shown here is derived from an EMBL/GenBank/DDBJ whole genome shotgun (WGS) entry which is preliminary data.</text>
</comment>
<gene>
    <name evidence="4" type="primary">rpl35ae</name>
    <name evidence="5" type="ORF">CF15_04015</name>
</gene>
<dbReference type="AlphaFoldDB" id="A0A0V8RV89"/>
<dbReference type="RefSeq" id="WP_058370645.1">
    <property type="nucleotide sequence ID" value="NZ_LNTB01000001.1"/>
</dbReference>
<dbReference type="Proteomes" id="UP000053352">
    <property type="component" value="Unassembled WGS sequence"/>
</dbReference>
<dbReference type="SUPFAM" id="SSF50447">
    <property type="entry name" value="Translation proteins"/>
    <property type="match status" value="1"/>
</dbReference>
<dbReference type="STRING" id="2309.CF15_04015"/>
<dbReference type="GO" id="GO:1990904">
    <property type="term" value="C:ribonucleoprotein complex"/>
    <property type="evidence" value="ECO:0007669"/>
    <property type="project" value="UniProtKB-KW"/>
</dbReference>
<name>A0A0V8RV89_PYROC</name>
<dbReference type="HAMAP" id="MF_00573">
    <property type="entry name" value="Ribosomal_eL33"/>
    <property type="match status" value="1"/>
</dbReference>
<dbReference type="Gene3D" id="2.40.10.190">
    <property type="entry name" value="translation elongation factor selb, chain A, domain 4"/>
    <property type="match status" value="1"/>
</dbReference>
<protein>
    <recommendedName>
        <fullName evidence="4">Large ribosomal subunit protein eL33</fullName>
    </recommendedName>
</protein>
<sequence length="106" mass="11853">MSGEAAKVYTGLVIGYRLGSNTQYENQVLIRVDGVNDSRKAAQLIGWRVLYRDNKGNEYRGKIVRVHGNKGVVIAVFKPNLPGQARGGNVYIYPRGVELVFEEQKK</sequence>
<dbReference type="NCBIfam" id="NF003326">
    <property type="entry name" value="PRK04337.1"/>
    <property type="match status" value="1"/>
</dbReference>
<evidence type="ECO:0000256" key="3">
    <source>
        <dbReference type="ARBA" id="ARBA00023274"/>
    </source>
</evidence>
<keyword evidence="2 4" id="KW-0689">Ribosomal protein</keyword>
<dbReference type="GO" id="GO:0005840">
    <property type="term" value="C:ribosome"/>
    <property type="evidence" value="ECO:0007669"/>
    <property type="project" value="UniProtKB-KW"/>
</dbReference>
<dbReference type="InterPro" id="IPR018266">
    <property type="entry name" value="Ribosomal_eL33_CS"/>
</dbReference>
<evidence type="ECO:0000313" key="6">
    <source>
        <dbReference type="Proteomes" id="UP000053352"/>
    </source>
</evidence>
<evidence type="ECO:0000256" key="4">
    <source>
        <dbReference type="HAMAP-Rule" id="MF_00573"/>
    </source>
</evidence>
<keyword evidence="6" id="KW-1185">Reference proteome</keyword>
<proteinExistence type="inferred from homology"/>
<dbReference type="OrthoDB" id="14403at2157"/>